<evidence type="ECO:0000256" key="1">
    <source>
        <dbReference type="ARBA" id="ARBA00023015"/>
    </source>
</evidence>
<dbReference type="AlphaFoldDB" id="A0ABD5V970"/>
<organism evidence="5 6">
    <name type="scientific">Halorubellus litoreus</name>
    <dbReference type="NCBI Taxonomy" id="755308"/>
    <lineage>
        <taxon>Archaea</taxon>
        <taxon>Methanobacteriati</taxon>
        <taxon>Methanobacteriota</taxon>
        <taxon>Stenosarchaea group</taxon>
        <taxon>Halobacteria</taxon>
        <taxon>Halobacteriales</taxon>
        <taxon>Halorubellaceae</taxon>
        <taxon>Halorubellus</taxon>
    </lineage>
</organism>
<comment type="caution">
    <text evidence="5">The sequence shown here is derived from an EMBL/GenBank/DDBJ whole genome shotgun (WGS) entry which is preliminary data.</text>
</comment>
<reference evidence="5 6" key="1">
    <citation type="journal article" date="2019" name="Int. J. Syst. Evol. Microbiol.">
        <title>The Global Catalogue of Microorganisms (GCM) 10K type strain sequencing project: providing services to taxonomists for standard genome sequencing and annotation.</title>
        <authorList>
            <consortium name="The Broad Institute Genomics Platform"/>
            <consortium name="The Broad Institute Genome Sequencing Center for Infectious Disease"/>
            <person name="Wu L."/>
            <person name="Ma J."/>
        </authorList>
    </citation>
    <scope>NUCLEOTIDE SEQUENCE [LARGE SCALE GENOMIC DNA]</scope>
    <source>
        <strain evidence="5 6">GX26</strain>
    </source>
</reference>
<evidence type="ECO:0000259" key="4">
    <source>
        <dbReference type="Pfam" id="PF24278"/>
    </source>
</evidence>
<feature type="domain" description="HVO-0513-like N-terminal" evidence="4">
    <location>
        <begin position="16"/>
        <end position="149"/>
    </location>
</feature>
<accession>A0ABD5V970</accession>
<evidence type="ECO:0000259" key="3">
    <source>
        <dbReference type="Pfam" id="PF04967"/>
    </source>
</evidence>
<dbReference type="Pfam" id="PF24278">
    <property type="entry name" value="HVO_0513_N"/>
    <property type="match status" value="1"/>
</dbReference>
<dbReference type="InterPro" id="IPR056493">
    <property type="entry name" value="HVO_0513_N"/>
</dbReference>
<dbReference type="Pfam" id="PF04967">
    <property type="entry name" value="HTH_10"/>
    <property type="match status" value="1"/>
</dbReference>
<dbReference type="PANTHER" id="PTHR34236:SF1">
    <property type="entry name" value="DIMETHYL SULFOXIDE REDUCTASE TRANSCRIPTIONAL ACTIVATOR"/>
    <property type="match status" value="1"/>
</dbReference>
<name>A0ABD5V970_9EURY</name>
<dbReference type="PANTHER" id="PTHR34236">
    <property type="entry name" value="DIMETHYL SULFOXIDE REDUCTASE TRANSCRIPTIONAL ACTIVATOR"/>
    <property type="match status" value="1"/>
</dbReference>
<dbReference type="RefSeq" id="WP_336348969.1">
    <property type="nucleotide sequence ID" value="NZ_JAZAQL010000001.1"/>
</dbReference>
<dbReference type="Proteomes" id="UP001596395">
    <property type="component" value="Unassembled WGS sequence"/>
</dbReference>
<protein>
    <submittedName>
        <fullName evidence="5">Helix-turn-helix domain-containing protein</fullName>
    </submittedName>
</protein>
<evidence type="ECO:0000313" key="5">
    <source>
        <dbReference type="EMBL" id="MFC6951964.1"/>
    </source>
</evidence>
<keyword evidence="6" id="KW-1185">Reference proteome</keyword>
<feature type="domain" description="HTH bat-type" evidence="3">
    <location>
        <begin position="161"/>
        <end position="212"/>
    </location>
</feature>
<proteinExistence type="predicted"/>
<keyword evidence="2" id="KW-0804">Transcription</keyword>
<evidence type="ECO:0000256" key="2">
    <source>
        <dbReference type="ARBA" id="ARBA00023163"/>
    </source>
</evidence>
<gene>
    <name evidence="5" type="ORF">ACFQGB_03730</name>
</gene>
<dbReference type="EMBL" id="JBHSXN010000001">
    <property type="protein sequence ID" value="MFC6951964.1"/>
    <property type="molecule type" value="Genomic_DNA"/>
</dbReference>
<evidence type="ECO:0000313" key="6">
    <source>
        <dbReference type="Proteomes" id="UP001596395"/>
    </source>
</evidence>
<dbReference type="InterPro" id="IPR007050">
    <property type="entry name" value="HTH_bacterioopsin"/>
</dbReference>
<keyword evidence="1" id="KW-0805">Transcription regulation</keyword>
<sequence>MKYLRLTLDLPGDVIHPMHAFVCEHGDYADYRLIHWNYDGPDANTLLFHVRGDREPYAERLADLDRVQSFELAPITDDAFYVYVEESPADVDASLLDVFAEHSVLAVPPVAYHTDRTMSLGVVGDPDVLRAVLDGVPDVIDVTVDQVGDDPPADPEVGVDLTTRQRDAVRAAQRMGYYEVPRDAGVDDVADAIDCAPGTAAEHLRRAESRILGDLDV</sequence>